<reference evidence="1 2" key="1">
    <citation type="submission" date="2020-08" db="EMBL/GenBank/DDBJ databases">
        <title>Genomic Encyclopedia of Type Strains, Phase IV (KMG-V): Genome sequencing to study the core and pangenomes of soil and plant-associated prokaryotes.</title>
        <authorList>
            <person name="Whitman W."/>
        </authorList>
    </citation>
    <scope>NUCLEOTIDE SEQUENCE [LARGE SCALE GENOMIC DNA]</scope>
    <source>
        <strain evidence="1 2">X5P3</strain>
    </source>
</reference>
<dbReference type="AlphaFoldDB" id="A0A7W7ZTY9"/>
<name>A0A7W7ZTY9_9BACT</name>
<dbReference type="Proteomes" id="UP000584867">
    <property type="component" value="Unassembled WGS sequence"/>
</dbReference>
<evidence type="ECO:0000313" key="1">
    <source>
        <dbReference type="EMBL" id="MBB5066097.1"/>
    </source>
</evidence>
<organism evidence="1 2">
    <name type="scientific">Granulicella mallensis</name>
    <dbReference type="NCBI Taxonomy" id="940614"/>
    <lineage>
        <taxon>Bacteria</taxon>
        <taxon>Pseudomonadati</taxon>
        <taxon>Acidobacteriota</taxon>
        <taxon>Terriglobia</taxon>
        <taxon>Terriglobales</taxon>
        <taxon>Acidobacteriaceae</taxon>
        <taxon>Granulicella</taxon>
    </lineage>
</organism>
<protein>
    <submittedName>
        <fullName evidence="1">Uncharacterized protein</fullName>
    </submittedName>
</protein>
<accession>A0A7W7ZTY9</accession>
<dbReference type="EMBL" id="JACHIO010000023">
    <property type="protein sequence ID" value="MBB5066097.1"/>
    <property type="molecule type" value="Genomic_DNA"/>
</dbReference>
<sequence>MQFFINFEALREDLGLVKDTDPTDREQIPYELYNFTAISAALFVHYREYVYQTANELSLTGRNTRTDDEYCSAIRFGGKIPGSLKFSTNWGDPRNIASQFPRFILSEGRTGFELKVQVVPEWWSEYKKHLSSELRNLPVSYDGFIVLTQLPYGYIPEHVRRFEEPVSFLYPFDRIHRRWKSDLSKLGWAVTEADEQISSRYLIARYRGIWPVS</sequence>
<proteinExistence type="predicted"/>
<gene>
    <name evidence="1" type="ORF">HDF15_004469</name>
</gene>
<dbReference type="RefSeq" id="WP_184259354.1">
    <property type="nucleotide sequence ID" value="NZ_JACHIO010000023.1"/>
</dbReference>
<evidence type="ECO:0000313" key="2">
    <source>
        <dbReference type="Proteomes" id="UP000584867"/>
    </source>
</evidence>
<comment type="caution">
    <text evidence="1">The sequence shown here is derived from an EMBL/GenBank/DDBJ whole genome shotgun (WGS) entry which is preliminary data.</text>
</comment>